<keyword evidence="3" id="KW-1185">Reference proteome</keyword>
<name>A0A2P6RWD7_ROSCH</name>
<dbReference type="OMA" id="NEMWTRR"/>
<proteinExistence type="predicted"/>
<feature type="domain" description="DUF4216" evidence="1">
    <location>
        <begin position="85"/>
        <end position="156"/>
    </location>
</feature>
<sequence length="203" mass="23333">MHNEGDPRVTEDLLALANGPSKWCSRYKSYVSNGFRFKVRNGLEDGKRQNWGVWLQAEMSSYATANDCNHREGMVGFYGALVDIIELQYRGDRNIVLFKCDWPEVNSRGGGVKKDEYGFTLVNFNKCMGPEDPYVFASHAIQAMFVKDPTDVEWHVAIKTRPRDFFDMSSTPIEDPCSRQDLEHVTCDDDHLPIRTDVRNRKD</sequence>
<comment type="caution">
    <text evidence="2">The sequence shown here is derived from an EMBL/GenBank/DDBJ whole genome shotgun (WGS) entry which is preliminary data.</text>
</comment>
<dbReference type="EMBL" id="PDCK01000040">
    <property type="protein sequence ID" value="PRQ50738.1"/>
    <property type="molecule type" value="Genomic_DNA"/>
</dbReference>
<evidence type="ECO:0000313" key="2">
    <source>
        <dbReference type="EMBL" id="PRQ50738.1"/>
    </source>
</evidence>
<dbReference type="InterPro" id="IPR025312">
    <property type="entry name" value="DUF4216"/>
</dbReference>
<dbReference type="PANTHER" id="PTHR48258:SF15">
    <property type="entry name" value="OS02G0543900 PROTEIN"/>
    <property type="match status" value="1"/>
</dbReference>
<protein>
    <recommendedName>
        <fullName evidence="1">DUF4216 domain-containing protein</fullName>
    </recommendedName>
</protein>
<evidence type="ECO:0000313" key="3">
    <source>
        <dbReference type="Proteomes" id="UP000238479"/>
    </source>
</evidence>
<dbReference type="PANTHER" id="PTHR48258">
    <property type="entry name" value="DUF4218 DOMAIN-CONTAINING PROTEIN-RELATED"/>
    <property type="match status" value="1"/>
</dbReference>
<dbReference type="Gramene" id="PRQ50738">
    <property type="protein sequence ID" value="PRQ50738"/>
    <property type="gene ID" value="RchiOBHm_Chr2g0136591"/>
</dbReference>
<dbReference type="Pfam" id="PF13952">
    <property type="entry name" value="DUF4216"/>
    <property type="match status" value="1"/>
</dbReference>
<organism evidence="2 3">
    <name type="scientific">Rosa chinensis</name>
    <name type="common">China rose</name>
    <dbReference type="NCBI Taxonomy" id="74649"/>
    <lineage>
        <taxon>Eukaryota</taxon>
        <taxon>Viridiplantae</taxon>
        <taxon>Streptophyta</taxon>
        <taxon>Embryophyta</taxon>
        <taxon>Tracheophyta</taxon>
        <taxon>Spermatophyta</taxon>
        <taxon>Magnoliopsida</taxon>
        <taxon>eudicotyledons</taxon>
        <taxon>Gunneridae</taxon>
        <taxon>Pentapetalae</taxon>
        <taxon>rosids</taxon>
        <taxon>fabids</taxon>
        <taxon>Rosales</taxon>
        <taxon>Rosaceae</taxon>
        <taxon>Rosoideae</taxon>
        <taxon>Rosoideae incertae sedis</taxon>
        <taxon>Rosa</taxon>
    </lineage>
</organism>
<dbReference type="AlphaFoldDB" id="A0A2P6RWD7"/>
<dbReference type="Proteomes" id="UP000238479">
    <property type="component" value="Chromosome 2"/>
</dbReference>
<accession>A0A2P6RWD7</accession>
<gene>
    <name evidence="2" type="ORF">RchiOBHm_Chr2g0136591</name>
</gene>
<evidence type="ECO:0000259" key="1">
    <source>
        <dbReference type="Pfam" id="PF13952"/>
    </source>
</evidence>
<reference evidence="2 3" key="1">
    <citation type="journal article" date="2018" name="Nat. Genet.">
        <title>The Rosa genome provides new insights in the design of modern roses.</title>
        <authorList>
            <person name="Bendahmane M."/>
        </authorList>
    </citation>
    <scope>NUCLEOTIDE SEQUENCE [LARGE SCALE GENOMIC DNA]</scope>
    <source>
        <strain evidence="3">cv. Old Blush</strain>
    </source>
</reference>